<feature type="compositionally biased region" description="Low complexity" evidence="1">
    <location>
        <begin position="105"/>
        <end position="115"/>
    </location>
</feature>
<gene>
    <name evidence="4" type="ORF">XNOV1_A006309</name>
</gene>
<evidence type="ECO:0000313" key="5">
    <source>
        <dbReference type="Proteomes" id="UP001178508"/>
    </source>
</evidence>
<accession>A0AAV1FIK9</accession>
<organism evidence="4 5">
    <name type="scientific">Xyrichtys novacula</name>
    <name type="common">Pearly razorfish</name>
    <name type="synonym">Hemipteronotus novacula</name>
    <dbReference type="NCBI Taxonomy" id="13765"/>
    <lineage>
        <taxon>Eukaryota</taxon>
        <taxon>Metazoa</taxon>
        <taxon>Chordata</taxon>
        <taxon>Craniata</taxon>
        <taxon>Vertebrata</taxon>
        <taxon>Euteleostomi</taxon>
        <taxon>Actinopterygii</taxon>
        <taxon>Neopterygii</taxon>
        <taxon>Teleostei</taxon>
        <taxon>Neoteleostei</taxon>
        <taxon>Acanthomorphata</taxon>
        <taxon>Eupercaria</taxon>
        <taxon>Labriformes</taxon>
        <taxon>Labridae</taxon>
        <taxon>Xyrichtys</taxon>
    </lineage>
</organism>
<evidence type="ECO:0000256" key="3">
    <source>
        <dbReference type="SAM" id="SignalP"/>
    </source>
</evidence>
<feature type="chain" id="PRO_5043785198" evidence="3">
    <location>
        <begin position="22"/>
        <end position="345"/>
    </location>
</feature>
<dbReference type="EMBL" id="OY660870">
    <property type="protein sequence ID" value="CAJ1060875.1"/>
    <property type="molecule type" value="Genomic_DNA"/>
</dbReference>
<keyword evidence="2" id="KW-0472">Membrane</keyword>
<feature type="signal peptide" evidence="3">
    <location>
        <begin position="1"/>
        <end position="21"/>
    </location>
</feature>
<keyword evidence="2" id="KW-0812">Transmembrane</keyword>
<evidence type="ECO:0000256" key="1">
    <source>
        <dbReference type="SAM" id="MobiDB-lite"/>
    </source>
</evidence>
<name>A0AAV1FIK9_XYRNO</name>
<keyword evidence="3" id="KW-0732">Signal</keyword>
<dbReference type="Proteomes" id="UP001178508">
    <property type="component" value="Chromosome 7"/>
</dbReference>
<evidence type="ECO:0000256" key="2">
    <source>
        <dbReference type="SAM" id="Phobius"/>
    </source>
</evidence>
<keyword evidence="2" id="KW-1133">Transmembrane helix</keyword>
<sequence>MPAAMHLTVLVFLVSVNVCTGTTTSSAAKPVKETNPATANPVAVTKKNDVTLPTSKPAKVTQRPPASTNQPTTALPLGNVSTTPTASAQTPNTTEGTQTRPPPQNATTNQTPNGTEGTQTRSPPQNATTNQTPNGTEGTQTRSPPQNATTNQTPNGTEGTQTRSPPQNATTNQTPNGTEGTQTRSPPQNATTNQMPNGTEGMQTRSPPQNATTNQTPNGTEGMQTRSPPQNATTNQKPNRTVSPQSTATPATASSNEMASTIVFTTGVNNTNTTDPGFSGEWNKGDLAANPGLVVILCLFCIIFALALVVTVIKCLQSPRSDFERLEDVPLSKVNEESPFAKYSK</sequence>
<proteinExistence type="predicted"/>
<feature type="region of interest" description="Disordered" evidence="1">
    <location>
        <begin position="25"/>
        <end position="257"/>
    </location>
</feature>
<protein>
    <submittedName>
        <fullName evidence="4">Endochitinase A-like</fullName>
    </submittedName>
</protein>
<feature type="compositionally biased region" description="Polar residues" evidence="1">
    <location>
        <begin position="116"/>
        <end position="257"/>
    </location>
</feature>
<dbReference type="AlphaFoldDB" id="A0AAV1FIK9"/>
<reference evidence="4" key="1">
    <citation type="submission" date="2023-08" db="EMBL/GenBank/DDBJ databases">
        <authorList>
            <person name="Alioto T."/>
            <person name="Alioto T."/>
            <person name="Gomez Garrido J."/>
        </authorList>
    </citation>
    <scope>NUCLEOTIDE SEQUENCE</scope>
</reference>
<evidence type="ECO:0000313" key="4">
    <source>
        <dbReference type="EMBL" id="CAJ1060875.1"/>
    </source>
</evidence>
<keyword evidence="5" id="KW-1185">Reference proteome</keyword>
<feature type="compositionally biased region" description="Polar residues" evidence="1">
    <location>
        <begin position="64"/>
        <end position="96"/>
    </location>
</feature>
<feature type="transmembrane region" description="Helical" evidence="2">
    <location>
        <begin position="293"/>
        <end position="316"/>
    </location>
</feature>